<reference evidence="1 2" key="1">
    <citation type="submission" date="2013-05" db="EMBL/GenBank/DDBJ databases">
        <title>Draft genome of the parasitic nematode Anyclostoma ceylanicum.</title>
        <authorList>
            <person name="Mitreva M."/>
        </authorList>
    </citation>
    <scope>NUCLEOTIDE SEQUENCE [LARGE SCALE GENOMIC DNA]</scope>
</reference>
<dbReference type="AlphaFoldDB" id="A0A0D6M3H8"/>
<protein>
    <submittedName>
        <fullName evidence="1">Uncharacterized protein</fullName>
    </submittedName>
</protein>
<organism evidence="1 2">
    <name type="scientific">Ancylostoma ceylanicum</name>
    <dbReference type="NCBI Taxonomy" id="53326"/>
    <lineage>
        <taxon>Eukaryota</taxon>
        <taxon>Metazoa</taxon>
        <taxon>Ecdysozoa</taxon>
        <taxon>Nematoda</taxon>
        <taxon>Chromadorea</taxon>
        <taxon>Rhabditida</taxon>
        <taxon>Rhabditina</taxon>
        <taxon>Rhabditomorpha</taxon>
        <taxon>Strongyloidea</taxon>
        <taxon>Ancylostomatidae</taxon>
        <taxon>Ancylostomatinae</taxon>
        <taxon>Ancylostoma</taxon>
    </lineage>
</organism>
<evidence type="ECO:0000313" key="1">
    <source>
        <dbReference type="EMBL" id="EPB78043.1"/>
    </source>
</evidence>
<dbReference type="Proteomes" id="UP000054495">
    <property type="component" value="Unassembled WGS sequence"/>
</dbReference>
<accession>A0A0D6M3H8</accession>
<sequence length="175" mass="20153">MKRLDCPTITSDMATISLSSRDRNSNAGFTHLGGATQFAIIQRKFNEFHVPLPHASLKPYKKAGEAVAKNSLFSLEREKLKQAFILWLERNPLREEDLLRTYVGNYWRVYMSSVVDLIELPKQLRKNMNSKALVDMLRFLCNGRVIYETHDGEPCLNIPHNVTKDELIELMTSKN</sequence>
<proteinExistence type="predicted"/>
<dbReference type="EMBL" id="KE124822">
    <property type="protein sequence ID" value="EPB78043.1"/>
    <property type="molecule type" value="Genomic_DNA"/>
</dbReference>
<keyword evidence="2" id="KW-1185">Reference proteome</keyword>
<evidence type="ECO:0000313" key="2">
    <source>
        <dbReference type="Proteomes" id="UP000054495"/>
    </source>
</evidence>
<gene>
    <name evidence="1" type="ORF">ANCCEY_02892</name>
</gene>
<name>A0A0D6M3H8_9BILA</name>